<sequence>MPPTHASALVPPIHDLALFPLIHASALVPLIHDSALVPPIQGSILVPLIHTSALVPPIHCSTLLQPIHASALVPPIHDSAQVPDFLKTLESDVLKLFSKIITTEDNGNTLGVDHEMLQRHAMLVMQGIGTAVELLEDLDELNSFLKVLGEKHNKLRVKPYMLERLWPAIDYSFRGVLSDVYENELRNAWKTFFDYMVYKMRESMFNTRKSLSEDKNDTLSMFTPRMDRNECPNYLMKY</sequence>
<evidence type="ECO:0000256" key="2">
    <source>
        <dbReference type="ARBA" id="ARBA00022617"/>
    </source>
</evidence>
<dbReference type="CDD" id="cd01040">
    <property type="entry name" value="Mb-like"/>
    <property type="match status" value="1"/>
</dbReference>
<keyword evidence="1 6" id="KW-0813">Transport</keyword>
<dbReference type="InterPro" id="IPR044399">
    <property type="entry name" value="Mb-like_M"/>
</dbReference>
<protein>
    <recommendedName>
        <fullName evidence="7">Globin domain-containing protein</fullName>
    </recommendedName>
</protein>
<evidence type="ECO:0000313" key="8">
    <source>
        <dbReference type="EMBL" id="KAJ8309158.1"/>
    </source>
</evidence>
<reference evidence="8 9" key="1">
    <citation type="submission" date="2022-12" db="EMBL/GenBank/DDBJ databases">
        <title>Chromosome-level genome of Tegillarca granosa.</title>
        <authorList>
            <person name="Kim J."/>
        </authorList>
    </citation>
    <scope>NUCLEOTIDE SEQUENCE [LARGE SCALE GENOMIC DNA]</scope>
    <source>
        <strain evidence="8">Teg-2019</strain>
        <tissue evidence="8">Adductor muscle</tissue>
    </source>
</reference>
<evidence type="ECO:0000313" key="9">
    <source>
        <dbReference type="Proteomes" id="UP001217089"/>
    </source>
</evidence>
<keyword evidence="3 6" id="KW-0561">Oxygen transport</keyword>
<dbReference type="Pfam" id="PF00042">
    <property type="entry name" value="Globin"/>
    <property type="match status" value="1"/>
</dbReference>
<feature type="domain" description="Globin" evidence="7">
    <location>
        <begin position="113"/>
        <end position="199"/>
    </location>
</feature>
<name>A0ABQ9EVG2_TEGGR</name>
<accession>A0ABQ9EVG2</accession>
<keyword evidence="4" id="KW-0479">Metal-binding</keyword>
<evidence type="ECO:0000256" key="1">
    <source>
        <dbReference type="ARBA" id="ARBA00022448"/>
    </source>
</evidence>
<dbReference type="Proteomes" id="UP001217089">
    <property type="component" value="Unassembled WGS sequence"/>
</dbReference>
<dbReference type="EMBL" id="JARBDR010000657">
    <property type="protein sequence ID" value="KAJ8309158.1"/>
    <property type="molecule type" value="Genomic_DNA"/>
</dbReference>
<evidence type="ECO:0000256" key="4">
    <source>
        <dbReference type="ARBA" id="ARBA00022723"/>
    </source>
</evidence>
<dbReference type="InterPro" id="IPR012292">
    <property type="entry name" value="Globin/Proto"/>
</dbReference>
<dbReference type="PANTHER" id="PTHR46458:SF1">
    <property type="entry name" value="GEO09476P1"/>
    <property type="match status" value="1"/>
</dbReference>
<dbReference type="InterPro" id="IPR050532">
    <property type="entry name" value="Globin-like_OT"/>
</dbReference>
<proteinExistence type="inferred from homology"/>
<comment type="similarity">
    <text evidence="6">Belongs to the globin family.</text>
</comment>
<evidence type="ECO:0000256" key="3">
    <source>
        <dbReference type="ARBA" id="ARBA00022621"/>
    </source>
</evidence>
<comment type="caution">
    <text evidence="8">The sequence shown here is derived from an EMBL/GenBank/DDBJ whole genome shotgun (WGS) entry which is preliminary data.</text>
</comment>
<organism evidence="8 9">
    <name type="scientific">Tegillarca granosa</name>
    <name type="common">Malaysian cockle</name>
    <name type="synonym">Anadara granosa</name>
    <dbReference type="NCBI Taxonomy" id="220873"/>
    <lineage>
        <taxon>Eukaryota</taxon>
        <taxon>Metazoa</taxon>
        <taxon>Spiralia</taxon>
        <taxon>Lophotrochozoa</taxon>
        <taxon>Mollusca</taxon>
        <taxon>Bivalvia</taxon>
        <taxon>Autobranchia</taxon>
        <taxon>Pteriomorphia</taxon>
        <taxon>Arcoida</taxon>
        <taxon>Arcoidea</taxon>
        <taxon>Arcidae</taxon>
        <taxon>Tegillarca</taxon>
    </lineage>
</organism>
<keyword evidence="5" id="KW-0408">Iron</keyword>
<keyword evidence="9" id="KW-1185">Reference proteome</keyword>
<dbReference type="SUPFAM" id="SSF46458">
    <property type="entry name" value="Globin-like"/>
    <property type="match status" value="1"/>
</dbReference>
<gene>
    <name evidence="8" type="ORF">KUTeg_014032</name>
</gene>
<evidence type="ECO:0000256" key="6">
    <source>
        <dbReference type="RuleBase" id="RU000356"/>
    </source>
</evidence>
<keyword evidence="2 6" id="KW-0349">Heme</keyword>
<dbReference type="Gene3D" id="1.10.490.10">
    <property type="entry name" value="Globins"/>
    <property type="match status" value="1"/>
</dbReference>
<dbReference type="InterPro" id="IPR000971">
    <property type="entry name" value="Globin"/>
</dbReference>
<evidence type="ECO:0000259" key="7">
    <source>
        <dbReference type="Pfam" id="PF00042"/>
    </source>
</evidence>
<dbReference type="InterPro" id="IPR009050">
    <property type="entry name" value="Globin-like_sf"/>
</dbReference>
<evidence type="ECO:0000256" key="5">
    <source>
        <dbReference type="ARBA" id="ARBA00023004"/>
    </source>
</evidence>
<dbReference type="PANTHER" id="PTHR46458">
    <property type="entry name" value="BLR2807 PROTEIN"/>
    <property type="match status" value="1"/>
</dbReference>